<evidence type="ECO:0000259" key="2">
    <source>
        <dbReference type="Pfam" id="PF15978"/>
    </source>
</evidence>
<evidence type="ECO:0008006" key="5">
    <source>
        <dbReference type="Google" id="ProtNLM"/>
    </source>
</evidence>
<gene>
    <name evidence="3" type="ORF">C7Y44_28180</name>
</gene>
<dbReference type="InterPro" id="IPR009492">
    <property type="entry name" value="TniQ"/>
</dbReference>
<evidence type="ECO:0000313" key="4">
    <source>
        <dbReference type="Proteomes" id="UP000316208"/>
    </source>
</evidence>
<accession>A0ABY3AHB0</accession>
<keyword evidence="4" id="KW-1185">Reference proteome</keyword>
<evidence type="ECO:0000259" key="1">
    <source>
        <dbReference type="Pfam" id="PF06527"/>
    </source>
</evidence>
<protein>
    <recommendedName>
        <fullName evidence="5">Transposon Tn7 transposition protein TnsD C-termianl domain-containing protein</fullName>
    </recommendedName>
</protein>
<feature type="domain" description="Transposon Tn7 transposition protein TnsD C-terminal" evidence="2">
    <location>
        <begin position="219"/>
        <end position="574"/>
    </location>
</feature>
<dbReference type="EMBL" id="SADY01000017">
    <property type="protein sequence ID" value="TQR40167.1"/>
    <property type="molecule type" value="Genomic_DNA"/>
</dbReference>
<dbReference type="InterPro" id="IPR032750">
    <property type="entry name" value="TnsD_C"/>
</dbReference>
<dbReference type="Proteomes" id="UP000316208">
    <property type="component" value="Unassembled WGS sequence"/>
</dbReference>
<comment type="caution">
    <text evidence="3">The sequence shown here is derived from an EMBL/GenBank/DDBJ whole genome shotgun (WGS) entry which is preliminary data.</text>
</comment>
<evidence type="ECO:0000313" key="3">
    <source>
        <dbReference type="EMBL" id="TQR40167.1"/>
    </source>
</evidence>
<organism evidence="3 4">
    <name type="scientific">Paenibacillus popilliae</name>
    <name type="common">Bacillus popilliae</name>
    <dbReference type="NCBI Taxonomy" id="78057"/>
    <lineage>
        <taxon>Bacteria</taxon>
        <taxon>Bacillati</taxon>
        <taxon>Bacillota</taxon>
        <taxon>Bacilli</taxon>
        <taxon>Bacillales</taxon>
        <taxon>Paenibacillaceae</taxon>
        <taxon>Paenibacillus</taxon>
    </lineage>
</organism>
<dbReference type="Pfam" id="PF15978">
    <property type="entry name" value="TnsD"/>
    <property type="match status" value="1"/>
</dbReference>
<reference evidence="3 4" key="1">
    <citation type="submission" date="2018-03" db="EMBL/GenBank/DDBJ databases">
        <title>Aerobic endospore-forming bacteria genome sequencing and assembly.</title>
        <authorList>
            <person name="Cavalcante D.A."/>
            <person name="Driks A."/>
            <person name="Putonti C."/>
            <person name="De-Souza M.T."/>
        </authorList>
    </citation>
    <scope>NUCLEOTIDE SEQUENCE [LARGE SCALE GENOMIC DNA]</scope>
    <source>
        <strain evidence="3 4">SDF0028</strain>
    </source>
</reference>
<sequence length="633" mass="74022">MGTMIVMPFVRSEGVMIYFPSLFHDELLYSALSRYHRDSGSENYKLTMFDLFGDAKVCASLLFPSHLAVLCERMPLGRTSTPEEFIANHTFLPYYAPFIPEKRNLEMKEIMSSERGNSVYMKIGKPSSSVKLQQGLNYCPVCIIHDRENYGEAYWHRSHQAEGIFICHTHGTVLIRSNVSHANQRNKHEFVSLESILGNEALNHYDSRQPQSYKILRYIAEQTYLLLNNHLNPLGPDKINRFYVTKLQRKGLANHSGRIRWADLIFAFNRFFGKELLMDFQSYIEPSQEATWLHKLLRKPRVACHPLRHLLMLRFIGETFESMTNEISDYKLSYDPFGKGPWPCLNKVANHYKELIILSCEITRCSKTGKPVGTFVCSCGFIYARKGPDQTIEDHFRIGRIKSFGDEWHEKLRMMPHQNISLREVARKFGCDPKTVVSNLSNKNIDRISTVDQNLESIRYREEWMALIRDNSRLTVTELRRLNQATYIWLYRHDRTWLFEHVPVKKKRVTKNERINWEERDHQLAKEVQIAVNDIVNGNSDKLIRVTKTEIGKRIGKLALLFNKLHKLPETAKQLDTVIESVEEFQTRRIKRKAVELMNTNAVVKRWELIRASGLKEKFIEIHREKIDGLTVR</sequence>
<feature type="domain" description="TniQ" evidence="1">
    <location>
        <begin position="18"/>
        <end position="174"/>
    </location>
</feature>
<proteinExistence type="predicted"/>
<dbReference type="Pfam" id="PF06527">
    <property type="entry name" value="TniQ"/>
    <property type="match status" value="1"/>
</dbReference>
<name>A0ABY3AHB0_PAEPP</name>